<dbReference type="EMBL" id="JAPQKN010000001">
    <property type="protein sequence ID" value="KAJ5175324.1"/>
    <property type="molecule type" value="Genomic_DNA"/>
</dbReference>
<dbReference type="AlphaFoldDB" id="A0A9W9LTP1"/>
<evidence type="ECO:0000313" key="2">
    <source>
        <dbReference type="EMBL" id="KAJ5175324.1"/>
    </source>
</evidence>
<gene>
    <name evidence="2" type="ORF">N7482_001201</name>
</gene>
<evidence type="ECO:0000256" key="1">
    <source>
        <dbReference type="SAM" id="MobiDB-lite"/>
    </source>
</evidence>
<dbReference type="OrthoDB" id="5331170at2759"/>
<protein>
    <submittedName>
        <fullName evidence="2">Uncharacterized protein</fullName>
    </submittedName>
</protein>
<comment type="caution">
    <text evidence="2">The sequence shown here is derived from an EMBL/GenBank/DDBJ whole genome shotgun (WGS) entry which is preliminary data.</text>
</comment>
<proteinExistence type="predicted"/>
<evidence type="ECO:0000313" key="3">
    <source>
        <dbReference type="Proteomes" id="UP001149163"/>
    </source>
</evidence>
<dbReference type="RefSeq" id="XP_056546932.1">
    <property type="nucleotide sequence ID" value="XM_056683326.1"/>
</dbReference>
<feature type="region of interest" description="Disordered" evidence="1">
    <location>
        <begin position="1"/>
        <end position="30"/>
    </location>
</feature>
<reference evidence="2" key="1">
    <citation type="submission" date="2022-11" db="EMBL/GenBank/DDBJ databases">
        <authorList>
            <person name="Petersen C."/>
        </authorList>
    </citation>
    <scope>NUCLEOTIDE SEQUENCE</scope>
    <source>
        <strain evidence="2">IBT 26290</strain>
    </source>
</reference>
<reference evidence="2" key="2">
    <citation type="journal article" date="2023" name="IMA Fungus">
        <title>Comparative genomic study of the Penicillium genus elucidates a diverse pangenome and 15 lateral gene transfer events.</title>
        <authorList>
            <person name="Petersen C."/>
            <person name="Sorensen T."/>
            <person name="Nielsen M.R."/>
            <person name="Sondergaard T.E."/>
            <person name="Sorensen J.L."/>
            <person name="Fitzpatrick D.A."/>
            <person name="Frisvad J.C."/>
            <person name="Nielsen K.L."/>
        </authorList>
    </citation>
    <scope>NUCLEOTIDE SEQUENCE</scope>
    <source>
        <strain evidence="2">IBT 26290</strain>
    </source>
</reference>
<keyword evidence="3" id="KW-1185">Reference proteome</keyword>
<name>A0A9W9LTP1_9EURO</name>
<feature type="region of interest" description="Disordered" evidence="1">
    <location>
        <begin position="47"/>
        <end position="87"/>
    </location>
</feature>
<dbReference type="GeneID" id="81422502"/>
<dbReference type="Proteomes" id="UP001149163">
    <property type="component" value="Unassembled WGS sequence"/>
</dbReference>
<accession>A0A9W9LTP1</accession>
<organism evidence="2 3">
    <name type="scientific">Penicillium canariense</name>
    <dbReference type="NCBI Taxonomy" id="189055"/>
    <lineage>
        <taxon>Eukaryota</taxon>
        <taxon>Fungi</taxon>
        <taxon>Dikarya</taxon>
        <taxon>Ascomycota</taxon>
        <taxon>Pezizomycotina</taxon>
        <taxon>Eurotiomycetes</taxon>
        <taxon>Eurotiomycetidae</taxon>
        <taxon>Eurotiales</taxon>
        <taxon>Aspergillaceae</taxon>
        <taxon>Penicillium</taxon>
    </lineage>
</organism>
<sequence>MPQQTIPPKKTIGWIWPKDPRPGNPTRWPRRWRFSDVLKGKGPDIYVGVIGKRPTPTPDDSKSKPKSATNWARWDKEPEEDDTPFPWARRGKEKYDYRVRRYQIPNPQTWSSVEYCDAVWSGGRWGRPIVHKEPRTLWDRYGRPYGEEECDDPDYYQGVDQGECEHEHCEGGCEHEHWAKGCEHWV</sequence>